<gene>
    <name evidence="2" type="ORF">STAS_17967</name>
</gene>
<keyword evidence="1" id="KW-0812">Transmembrane</keyword>
<name>A0A5A7Q7T2_STRAF</name>
<proteinExistence type="predicted"/>
<sequence length="157" mass="17981">MHEDKGQNICSGDRSVKKPHRVFSPFCEAFIERFVIFLLDLVSNFALCFLFLLYLKIWTLKFLPNVEKSGRVLEKQTWQTTFFFSAGEVTVASWQVWRIWLAARRNSSPALGVSYQSVLSSSTSSATECFESYATDGPSHLFEQEILGGNSNRYEEE</sequence>
<protein>
    <submittedName>
        <fullName evidence="2">Basic helix-loop-helix (BHLH) DNA-bindingsuperfamily protein</fullName>
    </submittedName>
</protein>
<keyword evidence="1" id="KW-1133">Transmembrane helix</keyword>
<keyword evidence="3" id="KW-1185">Reference proteome</keyword>
<dbReference type="EMBL" id="BKCP01006071">
    <property type="protein sequence ID" value="GER41260.1"/>
    <property type="molecule type" value="Genomic_DNA"/>
</dbReference>
<evidence type="ECO:0000256" key="1">
    <source>
        <dbReference type="SAM" id="Phobius"/>
    </source>
</evidence>
<keyword evidence="2" id="KW-0238">DNA-binding</keyword>
<accession>A0A5A7Q7T2</accession>
<feature type="transmembrane region" description="Helical" evidence="1">
    <location>
        <begin position="34"/>
        <end position="55"/>
    </location>
</feature>
<dbReference type="GO" id="GO:0003677">
    <property type="term" value="F:DNA binding"/>
    <property type="evidence" value="ECO:0007669"/>
    <property type="project" value="UniProtKB-KW"/>
</dbReference>
<keyword evidence="1" id="KW-0472">Membrane</keyword>
<comment type="caution">
    <text evidence="2">The sequence shown here is derived from an EMBL/GenBank/DDBJ whole genome shotgun (WGS) entry which is preliminary data.</text>
</comment>
<evidence type="ECO:0000313" key="2">
    <source>
        <dbReference type="EMBL" id="GER41260.1"/>
    </source>
</evidence>
<reference evidence="3" key="1">
    <citation type="journal article" date="2019" name="Curr. Biol.">
        <title>Genome Sequence of Striga asiatica Provides Insight into the Evolution of Plant Parasitism.</title>
        <authorList>
            <person name="Yoshida S."/>
            <person name="Kim S."/>
            <person name="Wafula E.K."/>
            <person name="Tanskanen J."/>
            <person name="Kim Y.M."/>
            <person name="Honaas L."/>
            <person name="Yang Z."/>
            <person name="Spallek T."/>
            <person name="Conn C.E."/>
            <person name="Ichihashi Y."/>
            <person name="Cheong K."/>
            <person name="Cui S."/>
            <person name="Der J.P."/>
            <person name="Gundlach H."/>
            <person name="Jiao Y."/>
            <person name="Hori C."/>
            <person name="Ishida J.K."/>
            <person name="Kasahara H."/>
            <person name="Kiba T."/>
            <person name="Kim M.S."/>
            <person name="Koo N."/>
            <person name="Laohavisit A."/>
            <person name="Lee Y.H."/>
            <person name="Lumba S."/>
            <person name="McCourt P."/>
            <person name="Mortimer J.C."/>
            <person name="Mutuku J.M."/>
            <person name="Nomura T."/>
            <person name="Sasaki-Sekimoto Y."/>
            <person name="Seto Y."/>
            <person name="Wang Y."/>
            <person name="Wakatake T."/>
            <person name="Sakakibara H."/>
            <person name="Demura T."/>
            <person name="Yamaguchi S."/>
            <person name="Yoneyama K."/>
            <person name="Manabe R.I."/>
            <person name="Nelson D.C."/>
            <person name="Schulman A.H."/>
            <person name="Timko M.P."/>
            <person name="dePamphilis C.W."/>
            <person name="Choi D."/>
            <person name="Shirasu K."/>
        </authorList>
    </citation>
    <scope>NUCLEOTIDE SEQUENCE [LARGE SCALE GENOMIC DNA]</scope>
    <source>
        <strain evidence="3">cv. UVA1</strain>
    </source>
</reference>
<evidence type="ECO:0000313" key="3">
    <source>
        <dbReference type="Proteomes" id="UP000325081"/>
    </source>
</evidence>
<dbReference type="AlphaFoldDB" id="A0A5A7Q7T2"/>
<dbReference type="Proteomes" id="UP000325081">
    <property type="component" value="Unassembled WGS sequence"/>
</dbReference>
<organism evidence="2 3">
    <name type="scientific">Striga asiatica</name>
    <name type="common">Asiatic witchweed</name>
    <name type="synonym">Buchnera asiatica</name>
    <dbReference type="NCBI Taxonomy" id="4170"/>
    <lineage>
        <taxon>Eukaryota</taxon>
        <taxon>Viridiplantae</taxon>
        <taxon>Streptophyta</taxon>
        <taxon>Embryophyta</taxon>
        <taxon>Tracheophyta</taxon>
        <taxon>Spermatophyta</taxon>
        <taxon>Magnoliopsida</taxon>
        <taxon>eudicotyledons</taxon>
        <taxon>Gunneridae</taxon>
        <taxon>Pentapetalae</taxon>
        <taxon>asterids</taxon>
        <taxon>lamiids</taxon>
        <taxon>Lamiales</taxon>
        <taxon>Orobanchaceae</taxon>
        <taxon>Buchnereae</taxon>
        <taxon>Striga</taxon>
    </lineage>
</organism>